<dbReference type="EMBL" id="ML004455">
    <property type="protein sequence ID" value="RKP30632.1"/>
    <property type="molecule type" value="Genomic_DNA"/>
</dbReference>
<accession>A0A4P9ZE01</accession>
<sequence length="517" mass="58051">MKKRGPKLGKRALAAVEQSNASLGDLNDLSELMDSAAFDEELGDRWRTSDLSKALRFYQSAFEAYTRAIKVSEQQLSLSGVNVQLVSQLDRIECYYNALRLLLVVYNQYYSSDCVDISQLGSAPEVLEKGTNCVLQDIDRVISTHENAILVLCEKVSTDLLFNTALAYAEVVESLDSESKINDAVIRALALLQQVFGKQTQELRKYLDSANASETDLSAGQISTSQNDTQFTQSNTAQPPDIMETEIAFFNLWRAYVENESIASQNIVSSEFQRSLLEVDAVVDDLSVHYPTSDTAIPVNDTQRNEYLIAREFARSSLCDIQDAFTQWDNPALPDTAERYMLAADAIQMLIDRNCLCANRNSGSVDVFWAALCKMNAYLKKSQELLLAVNVEMKKTAASDQNFGQGTIILQICTVYIARADVDQQRSRLDHPEGVTHREVLSRNAIAFLKNAVALSKQSGGLRETAMEKLQKKKRRVEAQVRLLMIEGNSQEAIASQLENNIWQEEYLYCQSCWFYN</sequence>
<organism evidence="2 3">
    <name type="scientific">Metschnikowia bicuspidata</name>
    <dbReference type="NCBI Taxonomy" id="27322"/>
    <lineage>
        <taxon>Eukaryota</taxon>
        <taxon>Fungi</taxon>
        <taxon>Dikarya</taxon>
        <taxon>Ascomycota</taxon>
        <taxon>Saccharomycotina</taxon>
        <taxon>Pichiomycetes</taxon>
        <taxon>Metschnikowiaceae</taxon>
        <taxon>Metschnikowia</taxon>
    </lineage>
</organism>
<evidence type="ECO:0000256" key="1">
    <source>
        <dbReference type="SAM" id="MobiDB-lite"/>
    </source>
</evidence>
<evidence type="ECO:0000313" key="3">
    <source>
        <dbReference type="Proteomes" id="UP000268321"/>
    </source>
</evidence>
<protein>
    <submittedName>
        <fullName evidence="2">Uncharacterized protein</fullName>
    </submittedName>
</protein>
<dbReference type="AlphaFoldDB" id="A0A4P9ZE01"/>
<gene>
    <name evidence="2" type="ORF">METBISCDRAFT_27274</name>
</gene>
<keyword evidence="3" id="KW-1185">Reference proteome</keyword>
<name>A0A4P9ZE01_9ASCO</name>
<feature type="region of interest" description="Disordered" evidence="1">
    <location>
        <begin position="217"/>
        <end position="237"/>
    </location>
</feature>
<proteinExistence type="predicted"/>
<evidence type="ECO:0000313" key="2">
    <source>
        <dbReference type="EMBL" id="RKP30632.1"/>
    </source>
</evidence>
<dbReference type="OrthoDB" id="5328412at2759"/>
<dbReference type="Proteomes" id="UP000268321">
    <property type="component" value="Unassembled WGS sequence"/>
</dbReference>
<reference evidence="3" key="1">
    <citation type="journal article" date="2018" name="Nat. Microbiol.">
        <title>Leveraging single-cell genomics to expand the fungal tree of life.</title>
        <authorList>
            <person name="Ahrendt S.R."/>
            <person name="Quandt C.A."/>
            <person name="Ciobanu D."/>
            <person name="Clum A."/>
            <person name="Salamov A."/>
            <person name="Andreopoulos B."/>
            <person name="Cheng J.F."/>
            <person name="Woyke T."/>
            <person name="Pelin A."/>
            <person name="Henrissat B."/>
            <person name="Reynolds N.K."/>
            <person name="Benny G.L."/>
            <person name="Smith M.E."/>
            <person name="James T.Y."/>
            <person name="Grigoriev I.V."/>
        </authorList>
    </citation>
    <scope>NUCLEOTIDE SEQUENCE [LARGE SCALE GENOMIC DNA]</scope>
    <source>
        <strain evidence="3">Baker2002</strain>
    </source>
</reference>